<sequence length="127" mass="14031">HLACALLKSPRITGLALVAGIFDLTELPDTVIGTPISMTAADAEESSCRIDEYEEGEVEALILVGECDTPRFRGQADELHEGLRARKVKSQRVELPDEDHYSLIEGFAQESKKQTKLLKKFCSIQSL</sequence>
<evidence type="ECO:0008006" key="3">
    <source>
        <dbReference type="Google" id="ProtNLM"/>
    </source>
</evidence>
<dbReference type="EMBL" id="BTSX01000003">
    <property type="protein sequence ID" value="GMS88232.1"/>
    <property type="molecule type" value="Genomic_DNA"/>
</dbReference>
<evidence type="ECO:0000313" key="2">
    <source>
        <dbReference type="Proteomes" id="UP001432027"/>
    </source>
</evidence>
<dbReference type="InterPro" id="IPR029058">
    <property type="entry name" value="AB_hydrolase_fold"/>
</dbReference>
<name>A0AAV5T109_9BILA</name>
<accession>A0AAV5T109</accession>
<dbReference type="Proteomes" id="UP001432027">
    <property type="component" value="Unassembled WGS sequence"/>
</dbReference>
<dbReference type="SUPFAM" id="SSF53474">
    <property type="entry name" value="alpha/beta-Hydrolases"/>
    <property type="match status" value="1"/>
</dbReference>
<feature type="non-terminal residue" evidence="1">
    <location>
        <position position="1"/>
    </location>
</feature>
<organism evidence="1 2">
    <name type="scientific">Pristionchus entomophagus</name>
    <dbReference type="NCBI Taxonomy" id="358040"/>
    <lineage>
        <taxon>Eukaryota</taxon>
        <taxon>Metazoa</taxon>
        <taxon>Ecdysozoa</taxon>
        <taxon>Nematoda</taxon>
        <taxon>Chromadorea</taxon>
        <taxon>Rhabditida</taxon>
        <taxon>Rhabditina</taxon>
        <taxon>Diplogasteromorpha</taxon>
        <taxon>Diplogasteroidea</taxon>
        <taxon>Neodiplogasteridae</taxon>
        <taxon>Pristionchus</taxon>
    </lineage>
</organism>
<keyword evidence="2" id="KW-1185">Reference proteome</keyword>
<gene>
    <name evidence="1" type="ORF">PENTCL1PPCAC_10407</name>
</gene>
<proteinExistence type="predicted"/>
<dbReference type="Gene3D" id="3.40.50.1820">
    <property type="entry name" value="alpha/beta hydrolase"/>
    <property type="match status" value="1"/>
</dbReference>
<protein>
    <recommendedName>
        <fullName evidence="3">Esterase</fullName>
    </recommendedName>
</protein>
<dbReference type="AlphaFoldDB" id="A0AAV5T109"/>
<evidence type="ECO:0000313" key="1">
    <source>
        <dbReference type="EMBL" id="GMS88232.1"/>
    </source>
</evidence>
<comment type="caution">
    <text evidence="1">The sequence shown here is derived from an EMBL/GenBank/DDBJ whole genome shotgun (WGS) entry which is preliminary data.</text>
</comment>
<reference evidence="1" key="1">
    <citation type="submission" date="2023-10" db="EMBL/GenBank/DDBJ databases">
        <title>Genome assembly of Pristionchus species.</title>
        <authorList>
            <person name="Yoshida K."/>
            <person name="Sommer R.J."/>
        </authorList>
    </citation>
    <scope>NUCLEOTIDE SEQUENCE</scope>
    <source>
        <strain evidence="1">RS0144</strain>
    </source>
</reference>